<reference evidence="1 2" key="1">
    <citation type="submission" date="2018-08" db="EMBL/GenBank/DDBJ databases">
        <title>A genome reference for cultivated species of the human gut microbiota.</title>
        <authorList>
            <person name="Zou Y."/>
            <person name="Xue W."/>
            <person name="Luo G."/>
        </authorList>
    </citation>
    <scope>NUCLEOTIDE SEQUENCE [LARGE SCALE GENOMIC DNA]</scope>
    <source>
        <strain evidence="1 2">AF24-2</strain>
    </source>
</reference>
<dbReference type="Proteomes" id="UP000285864">
    <property type="component" value="Unassembled WGS sequence"/>
</dbReference>
<gene>
    <name evidence="1" type="ORF">DWY20_02440</name>
</gene>
<name>A0A412GWT8_9BACT</name>
<accession>A0A412GWT8</accession>
<protein>
    <recommendedName>
        <fullName evidence="3">Fimbrillin family protein</fullName>
    </recommendedName>
</protein>
<dbReference type="SUPFAM" id="SSF51126">
    <property type="entry name" value="Pectin lyase-like"/>
    <property type="match status" value="1"/>
</dbReference>
<keyword evidence="2" id="KW-1185">Reference proteome</keyword>
<organism evidence="1 2">
    <name type="scientific">Phocaeicola coprocola</name>
    <dbReference type="NCBI Taxonomy" id="310298"/>
    <lineage>
        <taxon>Bacteria</taxon>
        <taxon>Pseudomonadati</taxon>
        <taxon>Bacteroidota</taxon>
        <taxon>Bacteroidia</taxon>
        <taxon>Bacteroidales</taxon>
        <taxon>Bacteroidaceae</taxon>
        <taxon>Phocaeicola</taxon>
    </lineage>
</organism>
<dbReference type="EMBL" id="QRUU01000006">
    <property type="protein sequence ID" value="RGR99417.1"/>
    <property type="molecule type" value="Genomic_DNA"/>
</dbReference>
<proteinExistence type="predicted"/>
<dbReference type="RefSeq" id="WP_118483089.1">
    <property type="nucleotide sequence ID" value="NZ_QRUU01000006.1"/>
</dbReference>
<sequence length="578" mass="65250">MKYISTIIILFTILNGCTSEKLSEQKLKQVIITGKEYATFEEKESRNDISGQLEENSIISFYSRGGISAENIPLTYTHGVWNYTSELQWNTDQSDAIVSAYYPYMESDNFTVYEPDGKLKDILYYTGNTRYGSPIILKFSHLFSQLVFHVDPLLNKQLQEIQFTPSVSVHTFDPFSAEMEYTEEHPYPQVFTKQENGIYTLLVPPAPEIRVDISITTEEETYTASVHSSAFQSGYRYNYNIKSSNDGCGISTAEDFIAFTYLINGEAYADRCLEEFGTSVNGKMTYYLLNDIHFTPEECARLQSIGHYNQSGFENSGFIDCLDGQNHTLYELKLEPKSNMDSYALFSFVDTAGIIKDLNIENVSYSNAGYTCKYEAILTGRNNGTITGCHIKGNNSFTGESVKQAGGIAGINKGYVINCSAENIDFQLPNAQASGISFSNFGQLLNCYMASCDFTNTLSSGGICYTMEPRSEMKNCYTYKTIGYPSKKKYGSLVYKSNNCTIESGLYCDVDVRGVYDTYQTTPKQIYTYDENTMTAENDIPVIDILNNWISDNAQLYPEKIFYQWIKGDIPPIILELR</sequence>
<dbReference type="AlphaFoldDB" id="A0A412GWT8"/>
<dbReference type="Gene3D" id="2.60.40.2630">
    <property type="match status" value="1"/>
</dbReference>
<dbReference type="Pfam" id="PF13149">
    <property type="entry name" value="Mfa_like_1"/>
    <property type="match status" value="1"/>
</dbReference>
<evidence type="ECO:0000313" key="2">
    <source>
        <dbReference type="Proteomes" id="UP000285864"/>
    </source>
</evidence>
<dbReference type="InterPro" id="IPR011050">
    <property type="entry name" value="Pectin_lyase_fold/virulence"/>
</dbReference>
<dbReference type="InterPro" id="IPR025049">
    <property type="entry name" value="Mfa-like_1"/>
</dbReference>
<dbReference type="Gene3D" id="2.60.40.2620">
    <property type="entry name" value="Fimbrillin-like"/>
    <property type="match status" value="1"/>
</dbReference>
<dbReference type="Gene3D" id="2.160.20.110">
    <property type="match status" value="1"/>
</dbReference>
<evidence type="ECO:0000313" key="1">
    <source>
        <dbReference type="EMBL" id="RGR99417.1"/>
    </source>
</evidence>
<evidence type="ECO:0008006" key="3">
    <source>
        <dbReference type="Google" id="ProtNLM"/>
    </source>
</evidence>
<dbReference type="CDD" id="cd13121">
    <property type="entry name" value="BF2867_like_C"/>
    <property type="match status" value="1"/>
</dbReference>
<dbReference type="InterPro" id="IPR042278">
    <property type="entry name" value="Mfa-like_1_N"/>
</dbReference>
<dbReference type="CDD" id="cd13120">
    <property type="entry name" value="BF2867_like_N"/>
    <property type="match status" value="1"/>
</dbReference>
<comment type="caution">
    <text evidence="1">The sequence shown here is derived from an EMBL/GenBank/DDBJ whole genome shotgun (WGS) entry which is preliminary data.</text>
</comment>